<keyword evidence="10" id="KW-0464">Manganese</keyword>
<dbReference type="InterPro" id="IPR040603">
    <property type="entry name" value="FAN1_SAP_bact"/>
</dbReference>
<evidence type="ECO:0000256" key="6">
    <source>
        <dbReference type="ARBA" id="ARBA00022722"/>
    </source>
</evidence>
<dbReference type="Pfam" id="PF08774">
    <property type="entry name" value="VRR_NUC"/>
    <property type="match status" value="1"/>
</dbReference>
<keyword evidence="6" id="KW-0540">Nuclease</keyword>
<keyword evidence="13" id="KW-1185">Reference proteome</keyword>
<dbReference type="EC" id="3.1.4.1" evidence="5"/>
<dbReference type="EMBL" id="BMIJ01000006">
    <property type="protein sequence ID" value="GGC01434.1"/>
    <property type="molecule type" value="Genomic_DNA"/>
</dbReference>
<dbReference type="InterPro" id="IPR014883">
    <property type="entry name" value="VRR_NUC"/>
</dbReference>
<comment type="similarity">
    <text evidence="4">Belongs to the FAN1 family.</text>
</comment>
<evidence type="ECO:0000256" key="7">
    <source>
        <dbReference type="ARBA" id="ARBA00022723"/>
    </source>
</evidence>
<dbReference type="PANTHER" id="PTHR15749:SF4">
    <property type="entry name" value="FANCONI-ASSOCIATED NUCLEASE 1"/>
    <property type="match status" value="1"/>
</dbReference>
<evidence type="ECO:0000313" key="13">
    <source>
        <dbReference type="Proteomes" id="UP000629025"/>
    </source>
</evidence>
<comment type="caution">
    <text evidence="12">The sequence shown here is derived from an EMBL/GenBank/DDBJ whole genome shotgun (WGS) entry which is preliminary data.</text>
</comment>
<comment type="cofactor">
    <cofactor evidence="3">
        <name>Mg(2+)</name>
        <dbReference type="ChEBI" id="CHEBI:18420"/>
    </cofactor>
</comment>
<dbReference type="InterPro" id="IPR011856">
    <property type="entry name" value="tRNA_endonuc-like_dom_sf"/>
</dbReference>
<dbReference type="Gene3D" id="3.40.1350.10">
    <property type="match status" value="1"/>
</dbReference>
<evidence type="ECO:0000259" key="11">
    <source>
        <dbReference type="SMART" id="SM00990"/>
    </source>
</evidence>
<comment type="cofactor">
    <cofactor evidence="2">
        <name>Mn(2+)</name>
        <dbReference type="ChEBI" id="CHEBI:29035"/>
    </cofactor>
</comment>
<evidence type="ECO:0000313" key="12">
    <source>
        <dbReference type="EMBL" id="GGC01434.1"/>
    </source>
</evidence>
<dbReference type="Pfam" id="PF18081">
    <property type="entry name" value="FANC_SAP"/>
    <property type="match status" value="1"/>
</dbReference>
<evidence type="ECO:0000256" key="9">
    <source>
        <dbReference type="ARBA" id="ARBA00022842"/>
    </source>
</evidence>
<dbReference type="Pfam" id="PF21315">
    <property type="entry name" value="FAN1_HTH"/>
    <property type="match status" value="1"/>
</dbReference>
<evidence type="ECO:0000256" key="10">
    <source>
        <dbReference type="ARBA" id="ARBA00023211"/>
    </source>
</evidence>
<evidence type="ECO:0000256" key="2">
    <source>
        <dbReference type="ARBA" id="ARBA00001936"/>
    </source>
</evidence>
<evidence type="ECO:0000256" key="1">
    <source>
        <dbReference type="ARBA" id="ARBA00000983"/>
    </source>
</evidence>
<reference evidence="13" key="1">
    <citation type="journal article" date="2019" name="Int. J. Syst. Evol. Microbiol.">
        <title>The Global Catalogue of Microorganisms (GCM) 10K type strain sequencing project: providing services to taxonomists for standard genome sequencing and annotation.</title>
        <authorList>
            <consortium name="The Broad Institute Genomics Platform"/>
            <consortium name="The Broad Institute Genome Sequencing Center for Infectious Disease"/>
            <person name="Wu L."/>
            <person name="Ma J."/>
        </authorList>
    </citation>
    <scope>NUCLEOTIDE SEQUENCE [LARGE SCALE GENOMIC DNA]</scope>
    <source>
        <strain evidence="13">CGMCC 1.15341</strain>
    </source>
</reference>
<sequence>MPDLELTSTLSSADLSDPLYYLRNFHTLVAWVRDHHADLLHAWEREQIGQLLALPTPSQALLVRMLMRRGEQFRVSRLIYDEVGSTVDALAPLIEQGWVESDPELDCESLCRLLTRDEMIKTLDRDLVHLSTSMTKATIAEQLQASHGTLSRRLAEWAPGLDDQLLQLNCSALFNRLQLMFFGNLTQDLSAFVLTELGYNRFEPVAFSKHSRAFCSREEVDTYLSLHAAREALEMEQPLTEIVEQLPQLALNSSWLERRCSRLMFELGRSAERAGEYDLALSLYNQSRHPEAQQRAFRVLEHSHPCLDSYSALLDALEQSERPSEREALARIERRMSRALGLQSKTHLRRPTLPRLNLDLASPGPVEASVARHLNRADAPVFFVENGLINGLFALLCWPALYAPLPGAFFNPFQAAPADLNSNDFVNRRHSLFEEALSSLATGEYKESILERRRNKVGTACPFINWQLLGEELVSLALECIPARHLELFFRRLLEDIPAHRSGLPDLIQFFPRGVDGKTTPGYRLIEVKGPGDRLQDHQRRWLEYCMDRGIEVSVCYLRWQQLDSH</sequence>
<comment type="catalytic activity">
    <reaction evidence="1">
        <text>Hydrolytically removes 5'-nucleotides successively from the 3'-hydroxy termini of 3'-hydroxy-terminated oligonucleotides.</text>
        <dbReference type="EC" id="3.1.4.1"/>
    </reaction>
</comment>
<evidence type="ECO:0000256" key="4">
    <source>
        <dbReference type="ARBA" id="ARBA00005533"/>
    </source>
</evidence>
<gene>
    <name evidence="12" type="primary">fan1</name>
    <name evidence="12" type="ORF">GCM10011352_29480</name>
</gene>
<keyword evidence="9" id="KW-0460">Magnesium</keyword>
<dbReference type="PANTHER" id="PTHR15749">
    <property type="entry name" value="FANCONI-ASSOCIATED NUCLEASE 1"/>
    <property type="match status" value="1"/>
</dbReference>
<dbReference type="InterPro" id="IPR033315">
    <property type="entry name" value="Fan1-like"/>
</dbReference>
<evidence type="ECO:0000256" key="5">
    <source>
        <dbReference type="ARBA" id="ARBA00012029"/>
    </source>
</evidence>
<accession>A0ABQ1KNC1</accession>
<organism evidence="12 13">
    <name type="scientific">Marinobacterium zhoushanense</name>
    <dbReference type="NCBI Taxonomy" id="1679163"/>
    <lineage>
        <taxon>Bacteria</taxon>
        <taxon>Pseudomonadati</taxon>
        <taxon>Pseudomonadota</taxon>
        <taxon>Gammaproteobacteria</taxon>
        <taxon>Oceanospirillales</taxon>
        <taxon>Oceanospirillaceae</taxon>
        <taxon>Marinobacterium</taxon>
    </lineage>
</organism>
<name>A0ABQ1KNC1_9GAMM</name>
<proteinExistence type="inferred from homology"/>
<feature type="domain" description="VRR-NUC" evidence="11">
    <location>
        <begin position="440"/>
        <end position="560"/>
    </location>
</feature>
<dbReference type="SMART" id="SM00990">
    <property type="entry name" value="VRR_NUC"/>
    <property type="match status" value="1"/>
</dbReference>
<dbReference type="RefSeq" id="WP_188749671.1">
    <property type="nucleotide sequence ID" value="NZ_BMIJ01000006.1"/>
</dbReference>
<dbReference type="InterPro" id="IPR049125">
    <property type="entry name" value="FAN1-like_WH"/>
</dbReference>
<protein>
    <recommendedName>
        <fullName evidence="5">phosphodiesterase I</fullName>
        <ecNumber evidence="5">3.1.4.1</ecNumber>
    </recommendedName>
</protein>
<evidence type="ECO:0000256" key="8">
    <source>
        <dbReference type="ARBA" id="ARBA00022801"/>
    </source>
</evidence>
<keyword evidence="7" id="KW-0479">Metal-binding</keyword>
<dbReference type="Proteomes" id="UP000629025">
    <property type="component" value="Unassembled WGS sequence"/>
</dbReference>
<keyword evidence="8" id="KW-0378">Hydrolase</keyword>
<evidence type="ECO:0000256" key="3">
    <source>
        <dbReference type="ARBA" id="ARBA00001946"/>
    </source>
</evidence>